<proteinExistence type="inferred from homology"/>
<gene>
    <name evidence="8" type="primary">copC</name>
    <name evidence="8" type="ORF">NZK81_15225</name>
</gene>
<dbReference type="InterPro" id="IPR014756">
    <property type="entry name" value="Ig_E-set"/>
</dbReference>
<feature type="signal peptide" evidence="6">
    <location>
        <begin position="1"/>
        <end position="25"/>
    </location>
</feature>
<dbReference type="Gene3D" id="2.60.40.1220">
    <property type="match status" value="1"/>
</dbReference>
<dbReference type="Proteomes" id="UP001165583">
    <property type="component" value="Unassembled WGS sequence"/>
</dbReference>
<sequence length="127" mass="13519">MTPVRTLLAAFGLATALISGTAAQAHPKLVSSTPAADATVERPARIELRFNETLVNQFSGIDLVMTDMPGMKMPPMKIAVDTSVGADGKTLVAVPKSALHTGTYKLDWHAVTADTHRVNGTFNFKVK</sequence>
<dbReference type="InterPro" id="IPR007348">
    <property type="entry name" value="CopC_dom"/>
</dbReference>
<dbReference type="InterPro" id="IPR014755">
    <property type="entry name" value="Cu-Rt/internalin_Ig-like"/>
</dbReference>
<reference evidence="8" key="1">
    <citation type="submission" date="2022-09" db="EMBL/GenBank/DDBJ databases">
        <title>Novosphingobium sp. Nov., a polycyclic aromatic hydrocarbon-degrading bacterium isolated form mangrove sediments in HongKong.</title>
        <authorList>
            <person name="Hu Z."/>
        </authorList>
    </citation>
    <scope>NUCLEOTIDE SEQUENCE</scope>
    <source>
        <strain evidence="8">HK4-1</strain>
    </source>
</reference>
<evidence type="ECO:0000256" key="1">
    <source>
        <dbReference type="ARBA" id="ARBA00004418"/>
    </source>
</evidence>
<comment type="caution">
    <text evidence="8">The sequence shown here is derived from an EMBL/GenBank/DDBJ whole genome shotgun (WGS) entry which is preliminary data.</text>
</comment>
<keyword evidence="3 6" id="KW-0732">Signal</keyword>
<evidence type="ECO:0000256" key="6">
    <source>
        <dbReference type="SAM" id="SignalP"/>
    </source>
</evidence>
<feature type="domain" description="CopC" evidence="7">
    <location>
        <begin position="26"/>
        <end position="126"/>
    </location>
</feature>
<dbReference type="EMBL" id="JANZXA010000010">
    <property type="protein sequence ID" value="MCT2400904.1"/>
    <property type="molecule type" value="Genomic_DNA"/>
</dbReference>
<dbReference type="Pfam" id="PF04234">
    <property type="entry name" value="CopC"/>
    <property type="match status" value="1"/>
</dbReference>
<dbReference type="SUPFAM" id="SSF81296">
    <property type="entry name" value="E set domains"/>
    <property type="match status" value="1"/>
</dbReference>
<organism evidence="8 9">
    <name type="scientific">Novosphingobium mangrovi</name>
    <name type="common">ex Huang et al. 2023</name>
    <dbReference type="NCBI Taxonomy" id="2976432"/>
    <lineage>
        <taxon>Bacteria</taxon>
        <taxon>Pseudomonadati</taxon>
        <taxon>Pseudomonadota</taxon>
        <taxon>Alphaproteobacteria</taxon>
        <taxon>Sphingomonadales</taxon>
        <taxon>Sphingomonadaceae</taxon>
        <taxon>Novosphingobium</taxon>
    </lineage>
</organism>
<dbReference type="InterPro" id="IPR047685">
    <property type="entry name" value="CopC-like"/>
</dbReference>
<accession>A0ABT2I7V9</accession>
<keyword evidence="9" id="KW-1185">Reference proteome</keyword>
<evidence type="ECO:0000313" key="9">
    <source>
        <dbReference type="Proteomes" id="UP001165583"/>
    </source>
</evidence>
<evidence type="ECO:0000256" key="4">
    <source>
        <dbReference type="ARBA" id="ARBA00022764"/>
    </source>
</evidence>
<evidence type="ECO:0000313" key="8">
    <source>
        <dbReference type="EMBL" id="MCT2400904.1"/>
    </source>
</evidence>
<evidence type="ECO:0000256" key="2">
    <source>
        <dbReference type="ARBA" id="ARBA00010509"/>
    </source>
</evidence>
<keyword evidence="4" id="KW-0574">Periplasm</keyword>
<evidence type="ECO:0000256" key="3">
    <source>
        <dbReference type="ARBA" id="ARBA00022729"/>
    </source>
</evidence>
<feature type="chain" id="PRO_5047529744" evidence="6">
    <location>
        <begin position="26"/>
        <end position="127"/>
    </location>
</feature>
<evidence type="ECO:0000259" key="7">
    <source>
        <dbReference type="Pfam" id="PF04234"/>
    </source>
</evidence>
<name>A0ABT2I7V9_9SPHN</name>
<protein>
    <submittedName>
        <fullName evidence="8">Copper homeostasis periplasmic binding protein CopC</fullName>
    </submittedName>
</protein>
<dbReference type="NCBIfam" id="NF033814">
    <property type="entry name" value="copper_CopC"/>
    <property type="match status" value="1"/>
</dbReference>
<comment type="subcellular location">
    <subcellularLocation>
        <location evidence="1">Periplasm</location>
    </subcellularLocation>
</comment>
<evidence type="ECO:0000256" key="5">
    <source>
        <dbReference type="ARBA" id="ARBA00023008"/>
    </source>
</evidence>
<dbReference type="RefSeq" id="WP_013833499.1">
    <property type="nucleotide sequence ID" value="NZ_JANZXA010000010.1"/>
</dbReference>
<keyword evidence="5" id="KW-0186">Copper</keyword>
<comment type="similarity">
    <text evidence="2">Belongs to the CopC family.</text>
</comment>